<evidence type="ECO:0000313" key="2">
    <source>
        <dbReference type="EMBL" id="PCS22279.1"/>
    </source>
</evidence>
<dbReference type="Proteomes" id="UP000219020">
    <property type="component" value="Unassembled WGS sequence"/>
</dbReference>
<protein>
    <submittedName>
        <fullName evidence="2">Uncharacterized protein</fullName>
    </submittedName>
</protein>
<feature type="transmembrane region" description="Helical" evidence="1">
    <location>
        <begin position="12"/>
        <end position="29"/>
    </location>
</feature>
<reference evidence="3" key="1">
    <citation type="submission" date="2017-04" db="EMBL/GenBank/DDBJ databases">
        <title>Genome evolution of the luminous symbionts of deep sea anglerfish.</title>
        <authorList>
            <person name="Hendry T.A."/>
        </authorList>
    </citation>
    <scope>NUCLEOTIDE SEQUENCE [LARGE SCALE GENOMIC DNA]</scope>
</reference>
<name>A0A2A5T287_9GAMM</name>
<keyword evidence="1" id="KW-0472">Membrane</keyword>
<keyword evidence="1" id="KW-1133">Transmembrane helix</keyword>
<evidence type="ECO:0000256" key="1">
    <source>
        <dbReference type="SAM" id="Phobius"/>
    </source>
</evidence>
<dbReference type="EMBL" id="NBYY01000022">
    <property type="protein sequence ID" value="PCS22279.1"/>
    <property type="molecule type" value="Genomic_DNA"/>
</dbReference>
<organism evidence="2 3">
    <name type="scientific">Candidatus Enterovibrio escicola</name>
    <dbReference type="NCBI Taxonomy" id="1927127"/>
    <lineage>
        <taxon>Bacteria</taxon>
        <taxon>Pseudomonadati</taxon>
        <taxon>Pseudomonadota</taxon>
        <taxon>Gammaproteobacteria</taxon>
        <taxon>Vibrionales</taxon>
        <taxon>Vibrionaceae</taxon>
        <taxon>Enterovibrio</taxon>
    </lineage>
</organism>
<keyword evidence="1" id="KW-0812">Transmembrane</keyword>
<gene>
    <name evidence="2" type="ORF">BTN49_2008</name>
</gene>
<dbReference type="GeneID" id="78828736"/>
<sequence>MFQIEHSYHRNSISFTVNLLVGLIVYSLSTKETEYQDDSV</sequence>
<keyword evidence="3" id="KW-1185">Reference proteome</keyword>
<dbReference type="RefSeq" id="WP_263363874.1">
    <property type="nucleotide sequence ID" value="NZ_CAWNJE010000038.1"/>
</dbReference>
<comment type="caution">
    <text evidence="2">The sequence shown here is derived from an EMBL/GenBank/DDBJ whole genome shotgun (WGS) entry which is preliminary data.</text>
</comment>
<dbReference type="AlphaFoldDB" id="A0A2A5T287"/>
<evidence type="ECO:0000313" key="3">
    <source>
        <dbReference type="Proteomes" id="UP000219020"/>
    </source>
</evidence>
<accession>A0A2A5T287</accession>
<proteinExistence type="predicted"/>